<dbReference type="PANTHER" id="PTHR46082:SF6">
    <property type="entry name" value="AAA+ ATPASE DOMAIN-CONTAINING PROTEIN-RELATED"/>
    <property type="match status" value="1"/>
</dbReference>
<dbReference type="InterPro" id="IPR027417">
    <property type="entry name" value="P-loop_NTPase"/>
</dbReference>
<dbReference type="SUPFAM" id="SSF48452">
    <property type="entry name" value="TPR-like"/>
    <property type="match status" value="3"/>
</dbReference>
<dbReference type="Proteomes" id="UP001240984">
    <property type="component" value="Unassembled WGS sequence"/>
</dbReference>
<evidence type="ECO:0000256" key="1">
    <source>
        <dbReference type="SAM" id="MobiDB-lite"/>
    </source>
</evidence>
<protein>
    <submittedName>
        <fullName evidence="3">Tetratricopeptide (TPR) repeat protein</fullName>
    </submittedName>
</protein>
<dbReference type="Pfam" id="PF13374">
    <property type="entry name" value="TPR_10"/>
    <property type="match status" value="1"/>
</dbReference>
<evidence type="ECO:0000313" key="4">
    <source>
        <dbReference type="Proteomes" id="UP001240984"/>
    </source>
</evidence>
<evidence type="ECO:0000259" key="2">
    <source>
        <dbReference type="Pfam" id="PF00931"/>
    </source>
</evidence>
<dbReference type="InterPro" id="IPR053137">
    <property type="entry name" value="NLR-like"/>
</dbReference>
<name>A0ABT9N0Z9_9ACTN</name>
<dbReference type="Gene3D" id="3.40.50.300">
    <property type="entry name" value="P-loop containing nucleotide triphosphate hydrolases"/>
    <property type="match status" value="1"/>
</dbReference>
<organism evidence="3 4">
    <name type="scientific">Catenuloplanes nepalensis</name>
    <dbReference type="NCBI Taxonomy" id="587533"/>
    <lineage>
        <taxon>Bacteria</taxon>
        <taxon>Bacillati</taxon>
        <taxon>Actinomycetota</taxon>
        <taxon>Actinomycetes</taxon>
        <taxon>Micromonosporales</taxon>
        <taxon>Micromonosporaceae</taxon>
        <taxon>Catenuloplanes</taxon>
    </lineage>
</organism>
<dbReference type="PANTHER" id="PTHR46082">
    <property type="entry name" value="ATP/GTP-BINDING PROTEIN-RELATED"/>
    <property type="match status" value="1"/>
</dbReference>
<proteinExistence type="predicted"/>
<dbReference type="RefSeq" id="WP_306834606.1">
    <property type="nucleotide sequence ID" value="NZ_JAUSRA010000001.1"/>
</dbReference>
<sequence length="1003" mass="109274">MTDPPHVAGSAAPSDPALLVALLRDAMPSTLVEAARELGLDSPSDSPHEFEVARLVEWIDGQSPAADGSIPLVHFVERVAHDPTSSAISHALHDWINTLAGLDTGQQREIHLTALRRAVRHHPPGHEAYTHGEDGQIGPIEATQAGDVGALSSFALAHTPLAVGIAKSGGAPEPVRIWGGVPLRNPDFTGRETLLSNLRKALETRSAASVLPQTLHGMGGVGKTQLAVEFVYRYSDQYDIVWWIAAEQQTLVLQSLFELGRRLGLPQTQDMRQTATMVMDALATTKLRWLLVYDNALEPNDVTGLVPSSGGHVILTSRNQTWASVWDAIEVDVFDRPESVELIRKRGDVITREDAEKLAEKLGDLPLALDQAASWQQATRMPVSEYLELFDHHVRELLDEGRPASYPMTVAAFVNLAFEKLRVDAPAVAQLLELFAFLGAEPLSVSLLRSAKNSAVSQPLAGVLRDSIKLNRTIRALRQYGLAKVGGDQSIQVHRLVQLVIREGLSDDLAEQSRRNAQAILSAANPEAPDDSSSWPTYAQIEPHLQLAGLVDSQLRDAHQAVIDQIRYLYIIGDADGSCRLGEIAVDAWRKNRTAPNLGPSGGHTLLAMRHLANALRETGRTERARKLNDEAVRGFEQNPEYGRLHEHTLYTLSNIGADLRIAGDLNGALASEDDTVERHRAAYGDDDPETLRILGNRAVSLRLLSRFDEAHGADQQAISRLRDLFGDSHWRTLAAQANLARDLYGLGRYEEALALLQRIVPLQHSVLGERHPYTLLAIRTLGVALRKSGAYAEALPYARNNYRDVTARYGTDHENALSAAVTLANTLRALGQAGEARNLATGALTTYRRVFGDEHPLTLAAATNTAIVHRALGEHREAFDLDNQTFQALTRTLGENHGYTLCAASNHANNLAQAHDATAARDLSEKTLDLSRSARGRRHPYTLSCAVNTAFDRIATGDAVSGQALLDETIVALSEILGPDHPEAVDASRGKRAECDIEPPPT</sequence>
<dbReference type="Gene3D" id="1.25.40.10">
    <property type="entry name" value="Tetratricopeptide repeat domain"/>
    <property type="match status" value="2"/>
</dbReference>
<gene>
    <name evidence="3" type="ORF">J2S43_005856</name>
</gene>
<dbReference type="InterPro" id="IPR011990">
    <property type="entry name" value="TPR-like_helical_dom_sf"/>
</dbReference>
<evidence type="ECO:0000313" key="3">
    <source>
        <dbReference type="EMBL" id="MDP9797344.1"/>
    </source>
</evidence>
<keyword evidence="4" id="KW-1185">Reference proteome</keyword>
<dbReference type="NCBIfam" id="NF040586">
    <property type="entry name" value="FxSxx_TPR"/>
    <property type="match status" value="1"/>
</dbReference>
<dbReference type="InterPro" id="IPR002182">
    <property type="entry name" value="NB-ARC"/>
</dbReference>
<reference evidence="3 4" key="1">
    <citation type="submission" date="2023-07" db="EMBL/GenBank/DDBJ databases">
        <title>Sequencing the genomes of 1000 actinobacteria strains.</title>
        <authorList>
            <person name="Klenk H.-P."/>
        </authorList>
    </citation>
    <scope>NUCLEOTIDE SEQUENCE [LARGE SCALE GENOMIC DNA]</scope>
    <source>
        <strain evidence="3 4">DSM 44710</strain>
    </source>
</reference>
<feature type="domain" description="NB-ARC" evidence="2">
    <location>
        <begin position="214"/>
        <end position="345"/>
    </location>
</feature>
<dbReference type="EMBL" id="JAUSRA010000001">
    <property type="protein sequence ID" value="MDP9797344.1"/>
    <property type="molecule type" value="Genomic_DNA"/>
</dbReference>
<feature type="compositionally biased region" description="Basic and acidic residues" evidence="1">
    <location>
        <begin position="982"/>
        <end position="996"/>
    </location>
</feature>
<accession>A0ABT9N0Z9</accession>
<comment type="caution">
    <text evidence="3">The sequence shown here is derived from an EMBL/GenBank/DDBJ whole genome shotgun (WGS) entry which is preliminary data.</text>
</comment>
<dbReference type="Pfam" id="PF00931">
    <property type="entry name" value="NB-ARC"/>
    <property type="match status" value="1"/>
</dbReference>
<feature type="region of interest" description="Disordered" evidence="1">
    <location>
        <begin position="982"/>
        <end position="1003"/>
    </location>
</feature>
<dbReference type="SUPFAM" id="SSF52540">
    <property type="entry name" value="P-loop containing nucleoside triphosphate hydrolases"/>
    <property type="match status" value="1"/>
</dbReference>
<dbReference type="Pfam" id="PF13424">
    <property type="entry name" value="TPR_12"/>
    <property type="match status" value="3"/>
</dbReference>